<protein>
    <submittedName>
        <fullName evidence="1">Uncharacterized protein</fullName>
    </submittedName>
</protein>
<dbReference type="Proteomes" id="UP001190700">
    <property type="component" value="Unassembled WGS sequence"/>
</dbReference>
<sequence>MIRKRRKLVELAAAGGGSLDRLHRGNRQHWLGPLDNLFSRHPEKIAPTLSEFVSKQSPDVQRDVVRELCGTKAGFGMLLIENVKEGFTWLARSASKLIDKKNFSALQAVYP</sequence>
<organism evidence="1 2">
    <name type="scientific">Cymbomonas tetramitiformis</name>
    <dbReference type="NCBI Taxonomy" id="36881"/>
    <lineage>
        <taxon>Eukaryota</taxon>
        <taxon>Viridiplantae</taxon>
        <taxon>Chlorophyta</taxon>
        <taxon>Pyramimonadophyceae</taxon>
        <taxon>Pyramimonadales</taxon>
        <taxon>Pyramimonadaceae</taxon>
        <taxon>Cymbomonas</taxon>
    </lineage>
</organism>
<dbReference type="EMBL" id="LGRX02013418">
    <property type="protein sequence ID" value="KAK3266129.1"/>
    <property type="molecule type" value="Genomic_DNA"/>
</dbReference>
<proteinExistence type="predicted"/>
<evidence type="ECO:0000313" key="2">
    <source>
        <dbReference type="Proteomes" id="UP001190700"/>
    </source>
</evidence>
<dbReference type="AlphaFoldDB" id="A0AAE0FU93"/>
<comment type="caution">
    <text evidence="1">The sequence shown here is derived from an EMBL/GenBank/DDBJ whole genome shotgun (WGS) entry which is preliminary data.</text>
</comment>
<evidence type="ECO:0000313" key="1">
    <source>
        <dbReference type="EMBL" id="KAK3266129.1"/>
    </source>
</evidence>
<keyword evidence="2" id="KW-1185">Reference proteome</keyword>
<reference evidence="1 2" key="1">
    <citation type="journal article" date="2015" name="Genome Biol. Evol.">
        <title>Comparative Genomics of a Bacterivorous Green Alga Reveals Evolutionary Causalities and Consequences of Phago-Mixotrophic Mode of Nutrition.</title>
        <authorList>
            <person name="Burns J.A."/>
            <person name="Paasch A."/>
            <person name="Narechania A."/>
            <person name="Kim E."/>
        </authorList>
    </citation>
    <scope>NUCLEOTIDE SEQUENCE [LARGE SCALE GENOMIC DNA]</scope>
    <source>
        <strain evidence="1 2">PLY_AMNH</strain>
    </source>
</reference>
<accession>A0AAE0FU93</accession>
<name>A0AAE0FU93_9CHLO</name>
<gene>
    <name evidence="1" type="ORF">CYMTET_25232</name>
</gene>